<dbReference type="GeneID" id="78296668"/>
<dbReference type="InterPro" id="IPR016154">
    <property type="entry name" value="Heat_shock_Hsp33_C"/>
</dbReference>
<dbReference type="Gene3D" id="3.55.30.10">
    <property type="entry name" value="Hsp33 domain"/>
    <property type="match status" value="1"/>
</dbReference>
<proteinExistence type="predicted"/>
<dbReference type="PANTHER" id="PTHR30111">
    <property type="entry name" value="33 KDA CHAPERONIN"/>
    <property type="match status" value="1"/>
</dbReference>
<evidence type="ECO:0000256" key="4">
    <source>
        <dbReference type="ARBA" id="ARBA00023186"/>
    </source>
</evidence>
<sequence length="296" mass="32454">MVMRVEPDYLTRAVVKTPAIRLAIGSFKDLTSEGLIRHDTDPVAGRLLAGALSSAALMSVLLDDKEKYSIRIDYPGPVRGLLVDANADGRVRGLIRNPHVMESADSVEVACGDADATVAVTRSCEGRILNSGEVRTAFIMPSAALGYFLSVSDQVESEIRCEIQLQPDPKAPVRSAFGVLIQALPGCDAEEFDGIRNRLLAPEAGKILQDAMLLADEKLRTLLMWLLATAEVPEYAAYPVAPAKFSCNCSRERMRDMALQMLGRDDLRKLFSENPNPAVRCQFCRNEYHLSAEDVK</sequence>
<dbReference type="SUPFAM" id="SSF118352">
    <property type="entry name" value="HSP33 redox switch-like"/>
    <property type="match status" value="1"/>
</dbReference>
<evidence type="ECO:0000313" key="7">
    <source>
        <dbReference type="EMBL" id="PVY37194.1"/>
    </source>
</evidence>
<dbReference type="Proteomes" id="UP000245959">
    <property type="component" value="Unassembled WGS sequence"/>
</dbReference>
<evidence type="ECO:0000313" key="9">
    <source>
        <dbReference type="Proteomes" id="UP000576225"/>
    </source>
</evidence>
<reference evidence="7 8" key="1">
    <citation type="submission" date="2018-04" db="EMBL/GenBank/DDBJ databases">
        <title>Genomic Encyclopedia of Type Strains, Phase IV (KMG-IV): sequencing the most valuable type-strain genomes for metagenomic binning, comparative biology and taxonomic classification.</title>
        <authorList>
            <person name="Goeker M."/>
        </authorList>
    </citation>
    <scope>NUCLEOTIDE SEQUENCE [LARGE SCALE GENOMIC DNA]</scope>
    <source>
        <strain evidence="7 8">DSM 14823</strain>
    </source>
</reference>
<dbReference type="SUPFAM" id="SSF64397">
    <property type="entry name" value="Hsp33 domain"/>
    <property type="match status" value="1"/>
</dbReference>
<evidence type="ECO:0000256" key="1">
    <source>
        <dbReference type="ARBA" id="ARBA00022490"/>
    </source>
</evidence>
<dbReference type="RefSeq" id="WP_116885388.1">
    <property type="nucleotide sequence ID" value="NZ_CABMMC010000208.1"/>
</dbReference>
<comment type="caution">
    <text evidence="7">The sequence shown here is derived from an EMBL/GenBank/DDBJ whole genome shotgun (WGS) entry which is preliminary data.</text>
</comment>
<dbReference type="GO" id="GO:0044183">
    <property type="term" value="F:protein folding chaperone"/>
    <property type="evidence" value="ECO:0007669"/>
    <property type="project" value="TreeGrafter"/>
</dbReference>
<dbReference type="Proteomes" id="UP000576225">
    <property type="component" value="Unassembled WGS sequence"/>
</dbReference>
<dbReference type="EMBL" id="JABAEW010000061">
    <property type="protein sequence ID" value="NMD88839.1"/>
    <property type="molecule type" value="Genomic_DNA"/>
</dbReference>
<gene>
    <name evidence="7" type="ORF">C8D82_13232</name>
    <name evidence="6" type="ORF">HF882_19825</name>
</gene>
<keyword evidence="1" id="KW-0963">Cytoplasm</keyword>
<keyword evidence="4" id="KW-0143">Chaperone</keyword>
<dbReference type="OrthoDB" id="9776534at2"/>
<keyword evidence="5" id="KW-0676">Redox-active center</keyword>
<dbReference type="InterPro" id="IPR000397">
    <property type="entry name" value="Heat_shock_Hsp33"/>
</dbReference>
<dbReference type="AlphaFoldDB" id="A0A2U1AL92"/>
<protein>
    <submittedName>
        <fullName evidence="6">Hsp33 family molecular chaperone HslO</fullName>
    </submittedName>
    <submittedName>
        <fullName evidence="7">Molecular chaperone Hsp33</fullName>
    </submittedName>
</protein>
<dbReference type="EMBL" id="QEKH01000032">
    <property type="protein sequence ID" value="PVY37194.1"/>
    <property type="molecule type" value="Genomic_DNA"/>
</dbReference>
<name>A0A2U1AL92_9BACT</name>
<evidence type="ECO:0000256" key="2">
    <source>
        <dbReference type="ARBA" id="ARBA00022833"/>
    </source>
</evidence>
<dbReference type="Pfam" id="PF01430">
    <property type="entry name" value="HSP33"/>
    <property type="match status" value="1"/>
</dbReference>
<evidence type="ECO:0000313" key="8">
    <source>
        <dbReference type="Proteomes" id="UP000245959"/>
    </source>
</evidence>
<dbReference type="InterPro" id="IPR016153">
    <property type="entry name" value="Heat_shock_Hsp33_N"/>
</dbReference>
<keyword evidence="2" id="KW-0862">Zinc</keyword>
<reference evidence="6 9" key="2">
    <citation type="submission" date="2020-04" db="EMBL/GenBank/DDBJ databases">
        <authorList>
            <person name="Hitch T.C.A."/>
            <person name="Wylensek D."/>
            <person name="Clavel T."/>
        </authorList>
    </citation>
    <scope>NUCLEOTIDE SEQUENCE [LARGE SCALE GENOMIC DNA]</scope>
    <source>
        <strain evidence="6 9">COR2-253-APC-1A</strain>
    </source>
</reference>
<dbReference type="Gene3D" id="3.90.1280.10">
    <property type="entry name" value="HSP33 redox switch-like"/>
    <property type="match status" value="1"/>
</dbReference>
<dbReference type="GO" id="GO:0005737">
    <property type="term" value="C:cytoplasm"/>
    <property type="evidence" value="ECO:0007669"/>
    <property type="project" value="InterPro"/>
</dbReference>
<evidence type="ECO:0000256" key="3">
    <source>
        <dbReference type="ARBA" id="ARBA00023157"/>
    </source>
</evidence>
<dbReference type="PANTHER" id="PTHR30111:SF1">
    <property type="entry name" value="33 KDA CHAPERONIN"/>
    <property type="match status" value="1"/>
</dbReference>
<keyword evidence="3" id="KW-1015">Disulfide bond</keyword>
<evidence type="ECO:0000256" key="5">
    <source>
        <dbReference type="ARBA" id="ARBA00023284"/>
    </source>
</evidence>
<evidence type="ECO:0000313" key="6">
    <source>
        <dbReference type="EMBL" id="NMD88839.1"/>
    </source>
</evidence>
<keyword evidence="8" id="KW-1185">Reference proteome</keyword>
<organism evidence="7 8">
    <name type="scientific">Victivallis vadensis</name>
    <dbReference type="NCBI Taxonomy" id="172901"/>
    <lineage>
        <taxon>Bacteria</taxon>
        <taxon>Pseudomonadati</taxon>
        <taxon>Lentisphaerota</taxon>
        <taxon>Lentisphaeria</taxon>
        <taxon>Victivallales</taxon>
        <taxon>Victivallaceae</taxon>
        <taxon>Victivallis</taxon>
    </lineage>
</organism>
<dbReference type="GO" id="GO:0051082">
    <property type="term" value="F:unfolded protein binding"/>
    <property type="evidence" value="ECO:0007669"/>
    <property type="project" value="InterPro"/>
</dbReference>
<dbReference type="GO" id="GO:0042026">
    <property type="term" value="P:protein refolding"/>
    <property type="evidence" value="ECO:0007669"/>
    <property type="project" value="TreeGrafter"/>
</dbReference>
<accession>A0A2U1AL92</accession>